<reference evidence="4" key="1">
    <citation type="submission" date="2014-03" db="EMBL/GenBank/DDBJ databases">
        <title>The Genome Sequence of Puccinia striiformis f. sp. tritici PST-78.</title>
        <authorList>
            <consortium name="The Broad Institute Genome Sequencing Platform"/>
            <person name="Cuomo C."/>
            <person name="Hulbert S."/>
            <person name="Chen X."/>
            <person name="Walker B."/>
            <person name="Young S.K."/>
            <person name="Zeng Q."/>
            <person name="Gargeya S."/>
            <person name="Fitzgerald M."/>
            <person name="Haas B."/>
            <person name="Abouelleil A."/>
            <person name="Alvarado L."/>
            <person name="Arachchi H.M."/>
            <person name="Berlin A.M."/>
            <person name="Chapman S.B."/>
            <person name="Goldberg J."/>
            <person name="Griggs A."/>
            <person name="Gujja S."/>
            <person name="Hansen M."/>
            <person name="Howarth C."/>
            <person name="Imamovic A."/>
            <person name="Larimer J."/>
            <person name="McCowan C."/>
            <person name="Montmayeur A."/>
            <person name="Murphy C."/>
            <person name="Neiman D."/>
            <person name="Pearson M."/>
            <person name="Priest M."/>
            <person name="Roberts A."/>
            <person name="Saif S."/>
            <person name="Shea T."/>
            <person name="Sisk P."/>
            <person name="Sykes S."/>
            <person name="Wortman J."/>
            <person name="Nusbaum C."/>
            <person name="Birren B."/>
        </authorList>
    </citation>
    <scope>NUCLEOTIDE SEQUENCE [LARGE SCALE GENOMIC DNA]</scope>
    <source>
        <strain evidence="4">race PST-78</strain>
    </source>
</reference>
<evidence type="ECO:0000259" key="2">
    <source>
        <dbReference type="PROSITE" id="PS50191"/>
    </source>
</evidence>
<dbReference type="EMBL" id="AJIL01000021">
    <property type="protein sequence ID" value="KNF02710.1"/>
    <property type="molecule type" value="Genomic_DNA"/>
</dbReference>
<dbReference type="PANTHER" id="PTHR45824">
    <property type="entry name" value="GH16843P"/>
    <property type="match status" value="1"/>
</dbReference>
<dbReference type="InterPro" id="IPR036273">
    <property type="entry name" value="CRAL/TRIO_N_dom_sf"/>
</dbReference>
<evidence type="ECO:0000313" key="3">
    <source>
        <dbReference type="EMBL" id="KNF02710.1"/>
    </source>
</evidence>
<dbReference type="InterPro" id="IPR001251">
    <property type="entry name" value="CRAL-TRIO_dom"/>
</dbReference>
<comment type="caution">
    <text evidence="3">The sequence shown here is derived from an EMBL/GenBank/DDBJ whole genome shotgun (WGS) entry which is preliminary data.</text>
</comment>
<dbReference type="InterPro" id="IPR011074">
    <property type="entry name" value="CRAL/TRIO_N_dom"/>
</dbReference>
<organism evidence="3 4">
    <name type="scientific">Puccinia striiformis f. sp. tritici PST-78</name>
    <dbReference type="NCBI Taxonomy" id="1165861"/>
    <lineage>
        <taxon>Eukaryota</taxon>
        <taxon>Fungi</taxon>
        <taxon>Dikarya</taxon>
        <taxon>Basidiomycota</taxon>
        <taxon>Pucciniomycotina</taxon>
        <taxon>Pucciniomycetes</taxon>
        <taxon>Pucciniales</taxon>
        <taxon>Pucciniaceae</taxon>
        <taxon>Puccinia</taxon>
    </lineage>
</organism>
<accession>A0A0L0VUM1</accession>
<feature type="domain" description="CRAL-TRIO" evidence="2">
    <location>
        <begin position="173"/>
        <end position="319"/>
    </location>
</feature>
<dbReference type="OrthoDB" id="75724at2759"/>
<dbReference type="PANTHER" id="PTHR45824:SF29">
    <property type="entry name" value="GH16843P"/>
    <property type="match status" value="1"/>
</dbReference>
<dbReference type="GO" id="GO:0008526">
    <property type="term" value="F:phosphatidylinositol transfer activity"/>
    <property type="evidence" value="ECO:0007669"/>
    <property type="project" value="TreeGrafter"/>
</dbReference>
<feature type="compositionally biased region" description="Polar residues" evidence="1">
    <location>
        <begin position="517"/>
        <end position="532"/>
    </location>
</feature>
<dbReference type="STRING" id="1165861.A0A0L0VUM1"/>
<dbReference type="SUPFAM" id="SSF52087">
    <property type="entry name" value="CRAL/TRIO domain"/>
    <property type="match status" value="1"/>
</dbReference>
<gene>
    <name evidence="3" type="ORF">PSTG_03996</name>
</gene>
<feature type="compositionally biased region" description="Pro residues" evidence="1">
    <location>
        <begin position="45"/>
        <end position="55"/>
    </location>
</feature>
<keyword evidence="4" id="KW-1185">Reference proteome</keyword>
<evidence type="ECO:0000313" key="4">
    <source>
        <dbReference type="Proteomes" id="UP000054564"/>
    </source>
</evidence>
<name>A0A0L0VUM1_9BASI</name>
<dbReference type="PROSITE" id="PS50191">
    <property type="entry name" value="CRAL_TRIO"/>
    <property type="match status" value="1"/>
</dbReference>
<dbReference type="InterPro" id="IPR052578">
    <property type="entry name" value="PI_Transfer_CRAL-TRIO"/>
</dbReference>
<feature type="compositionally biased region" description="Basic and acidic residues" evidence="1">
    <location>
        <begin position="1"/>
        <end position="14"/>
    </location>
</feature>
<feature type="compositionally biased region" description="Low complexity" evidence="1">
    <location>
        <begin position="501"/>
        <end position="510"/>
    </location>
</feature>
<dbReference type="Pfam" id="PF00650">
    <property type="entry name" value="CRAL_TRIO"/>
    <property type="match status" value="1"/>
</dbReference>
<dbReference type="AlphaFoldDB" id="A0A0L0VUM1"/>
<feature type="region of interest" description="Disordered" evidence="1">
    <location>
        <begin position="467"/>
        <end position="532"/>
    </location>
</feature>
<sequence length="596" mass="67790">MANEQEPHADRLRDSPTMADSIKQTGQPKKHFPSFWRTLKHPSPDSSPLPLPNDPPESLTNQQTSTYEFIVNALNSPDFELPTPALPTSHHTTVQEDPPEGSSSHSTKKLTEAEKCYCSREAILRVCRATKWDQNRALKRLVDTLVWRREFQVDQIDYRELSHEAETGKHFTLGYDNHQRPILYLFPYRQNTKPSIDQIKLLVWYLERTIDLMPPGVETLTLIIDFGDAEKSRNSSSQPTSISVAKEVLKILQTYYCERLAQAICINVPWVFWGFLKILRPFMDPKTAEKVVFDPVVTDHVPAEQLMKDCVHGELDFEYDHEVYFKLFAELTAHRRKKMLSRYCRHGKGVIGMGEFELRGGNRRERSVGSISTAISSPKPGSITSSAIVFAERITRTLEDRPCQGSSSVRFLPDKTAPKAEINSVRSTRPPLVDSTNTSKTCRSSIPQGFEYPQDVQVFGTEQRIASRPLSPNSLSQFFQPSTVKDPRRSRKTREDRPVSKTKFSFSFQSKPRKTNQDTTEPMRTPLGSTGHCSPIIQPYNGRSFVPNSLPIANSKRHTISHSQQFRSLNAFSLDERGLLQADNTSCSRRISRTCS</sequence>
<dbReference type="Pfam" id="PF03765">
    <property type="entry name" value="CRAL_TRIO_N"/>
    <property type="match status" value="1"/>
</dbReference>
<dbReference type="Gene3D" id="3.40.525.10">
    <property type="entry name" value="CRAL-TRIO lipid binding domain"/>
    <property type="match status" value="1"/>
</dbReference>
<feature type="compositionally biased region" description="Polar residues" evidence="1">
    <location>
        <begin position="470"/>
        <end position="483"/>
    </location>
</feature>
<dbReference type="Proteomes" id="UP000054564">
    <property type="component" value="Unassembled WGS sequence"/>
</dbReference>
<feature type="region of interest" description="Disordered" evidence="1">
    <location>
        <begin position="420"/>
        <end position="447"/>
    </location>
</feature>
<dbReference type="SMART" id="SM00516">
    <property type="entry name" value="SEC14"/>
    <property type="match status" value="1"/>
</dbReference>
<dbReference type="SUPFAM" id="SSF46938">
    <property type="entry name" value="CRAL/TRIO N-terminal domain"/>
    <property type="match status" value="1"/>
</dbReference>
<dbReference type="CDD" id="cd00170">
    <property type="entry name" value="SEC14"/>
    <property type="match status" value="1"/>
</dbReference>
<protein>
    <recommendedName>
        <fullName evidence="2">CRAL-TRIO domain-containing protein</fullName>
    </recommendedName>
</protein>
<feature type="region of interest" description="Disordered" evidence="1">
    <location>
        <begin position="1"/>
        <end position="61"/>
    </location>
</feature>
<feature type="region of interest" description="Disordered" evidence="1">
    <location>
        <begin position="78"/>
        <end position="109"/>
    </location>
</feature>
<feature type="compositionally biased region" description="Polar residues" evidence="1">
    <location>
        <begin position="434"/>
        <end position="447"/>
    </location>
</feature>
<evidence type="ECO:0000256" key="1">
    <source>
        <dbReference type="SAM" id="MobiDB-lite"/>
    </source>
</evidence>
<dbReference type="InterPro" id="IPR036865">
    <property type="entry name" value="CRAL-TRIO_dom_sf"/>
</dbReference>
<proteinExistence type="predicted"/>